<dbReference type="Proteomes" id="UP001314170">
    <property type="component" value="Unassembled WGS sequence"/>
</dbReference>
<accession>A0AAV1SKX2</accession>
<organism evidence="1 2">
    <name type="scientific">Dovyalis caffra</name>
    <dbReference type="NCBI Taxonomy" id="77055"/>
    <lineage>
        <taxon>Eukaryota</taxon>
        <taxon>Viridiplantae</taxon>
        <taxon>Streptophyta</taxon>
        <taxon>Embryophyta</taxon>
        <taxon>Tracheophyta</taxon>
        <taxon>Spermatophyta</taxon>
        <taxon>Magnoliopsida</taxon>
        <taxon>eudicotyledons</taxon>
        <taxon>Gunneridae</taxon>
        <taxon>Pentapetalae</taxon>
        <taxon>rosids</taxon>
        <taxon>fabids</taxon>
        <taxon>Malpighiales</taxon>
        <taxon>Salicaceae</taxon>
        <taxon>Flacourtieae</taxon>
        <taxon>Dovyalis</taxon>
    </lineage>
</organism>
<reference evidence="1 2" key="1">
    <citation type="submission" date="2024-01" db="EMBL/GenBank/DDBJ databases">
        <authorList>
            <person name="Waweru B."/>
        </authorList>
    </citation>
    <scope>NUCLEOTIDE SEQUENCE [LARGE SCALE GENOMIC DNA]</scope>
</reference>
<dbReference type="AlphaFoldDB" id="A0AAV1SKX2"/>
<evidence type="ECO:0000313" key="1">
    <source>
        <dbReference type="EMBL" id="CAK7352860.1"/>
    </source>
</evidence>
<name>A0AAV1SKX2_9ROSI</name>
<keyword evidence="2" id="KW-1185">Reference proteome</keyword>
<evidence type="ECO:0000313" key="2">
    <source>
        <dbReference type="Proteomes" id="UP001314170"/>
    </source>
</evidence>
<dbReference type="EMBL" id="CAWUPB010001194">
    <property type="protein sequence ID" value="CAK7352860.1"/>
    <property type="molecule type" value="Genomic_DNA"/>
</dbReference>
<proteinExistence type="predicted"/>
<gene>
    <name evidence="1" type="ORF">DCAF_LOCUS24437</name>
</gene>
<protein>
    <submittedName>
        <fullName evidence="1">Uncharacterized protein</fullName>
    </submittedName>
</protein>
<comment type="caution">
    <text evidence="1">The sequence shown here is derived from an EMBL/GenBank/DDBJ whole genome shotgun (WGS) entry which is preliminary data.</text>
</comment>
<feature type="non-terminal residue" evidence="1">
    <location>
        <position position="1"/>
    </location>
</feature>
<sequence>TQHVYPAEHNRSHWNVPLLPTSLQKLPLDPHFSTPPYPAINTTVPSVNITEKT</sequence>